<gene>
    <name evidence="2" type="ORF">CCY01nite_48350</name>
</gene>
<sequence>MKPYHTYPVRQVIFAVAAILFLIGCSKTDSTVEKQKPSHLFTNLPATADERLVPFTDSLLASEAARPWMDGVIAAIGSPAWEHAAFGVQSGAPSVMLPLINSNEKRVSGLLVMVKGDRFRFRIIDSRRPERYGYNNGRNTANARTIFIAADLFNQRAFPDAEPAAIGECMMTRTERQHFESARKSGGSFTPMVKAAGYAMSITCYTTMACTGDGRGNCIGNIVYSTDCFYNYIWVDDSGWGTSGPGGEGGYGGGGIGGGGGGSAGPGNGSTNSCGGSSTPPAQNSGPLAVLPPTKPIVDVKKYVRCFDRTGAAKLTLYADQPQAGSDEPFTVKGKVGHSYITIEQNFGGQIVRRTLGFHPFEAVSPFFAKEGQSQLGDDSDASYDVRLDVNISGEALAKVLSIIESFNPQYHLENYNCTNFVLDVSDACGLKIPRTKAWWLVGSGLNPGSFGEDLKKVPGAVSGKGRSDDNTGECN</sequence>
<name>A0A512RS96_9BACT</name>
<dbReference type="AlphaFoldDB" id="A0A512RS96"/>
<feature type="region of interest" description="Disordered" evidence="1">
    <location>
        <begin position="251"/>
        <end position="290"/>
    </location>
</feature>
<organism evidence="2 3">
    <name type="scientific">Chitinophaga cymbidii</name>
    <dbReference type="NCBI Taxonomy" id="1096750"/>
    <lineage>
        <taxon>Bacteria</taxon>
        <taxon>Pseudomonadati</taxon>
        <taxon>Bacteroidota</taxon>
        <taxon>Chitinophagia</taxon>
        <taxon>Chitinophagales</taxon>
        <taxon>Chitinophagaceae</taxon>
        <taxon>Chitinophaga</taxon>
    </lineage>
</organism>
<accession>A0A512RS96</accession>
<dbReference type="EMBL" id="BKAU01000007">
    <property type="protein sequence ID" value="GEP98575.1"/>
    <property type="molecule type" value="Genomic_DNA"/>
</dbReference>
<feature type="compositionally biased region" description="Gly residues" evidence="1">
    <location>
        <begin position="251"/>
        <end position="268"/>
    </location>
</feature>
<dbReference type="RefSeq" id="WP_146867196.1">
    <property type="nucleotide sequence ID" value="NZ_BKAU01000007.1"/>
</dbReference>
<protein>
    <submittedName>
        <fullName evidence="2">Uncharacterized protein</fullName>
    </submittedName>
</protein>
<dbReference type="PROSITE" id="PS51257">
    <property type="entry name" value="PROKAR_LIPOPROTEIN"/>
    <property type="match status" value="1"/>
</dbReference>
<feature type="compositionally biased region" description="Low complexity" evidence="1">
    <location>
        <begin position="269"/>
        <end position="281"/>
    </location>
</feature>
<dbReference type="Proteomes" id="UP000321436">
    <property type="component" value="Unassembled WGS sequence"/>
</dbReference>
<evidence type="ECO:0000313" key="3">
    <source>
        <dbReference type="Proteomes" id="UP000321436"/>
    </source>
</evidence>
<comment type="caution">
    <text evidence="2">The sequence shown here is derived from an EMBL/GenBank/DDBJ whole genome shotgun (WGS) entry which is preliminary data.</text>
</comment>
<dbReference type="OrthoDB" id="618143at2"/>
<evidence type="ECO:0000256" key="1">
    <source>
        <dbReference type="SAM" id="MobiDB-lite"/>
    </source>
</evidence>
<evidence type="ECO:0000313" key="2">
    <source>
        <dbReference type="EMBL" id="GEP98575.1"/>
    </source>
</evidence>
<reference evidence="2 3" key="1">
    <citation type="submission" date="2019-07" db="EMBL/GenBank/DDBJ databases">
        <title>Whole genome shotgun sequence of Chitinophaga cymbidii NBRC 109752.</title>
        <authorList>
            <person name="Hosoyama A."/>
            <person name="Uohara A."/>
            <person name="Ohji S."/>
            <person name="Ichikawa N."/>
        </authorList>
    </citation>
    <scope>NUCLEOTIDE SEQUENCE [LARGE SCALE GENOMIC DNA]</scope>
    <source>
        <strain evidence="2 3">NBRC 109752</strain>
    </source>
</reference>
<keyword evidence="3" id="KW-1185">Reference proteome</keyword>
<feature type="region of interest" description="Disordered" evidence="1">
    <location>
        <begin position="457"/>
        <end position="476"/>
    </location>
</feature>
<proteinExistence type="predicted"/>